<dbReference type="EMBL" id="BARU01044513">
    <property type="protein sequence ID" value="GAH78506.1"/>
    <property type="molecule type" value="Genomic_DNA"/>
</dbReference>
<name>X1I809_9ZZZZ</name>
<accession>X1I809</accession>
<feature type="non-terminal residue" evidence="1">
    <location>
        <position position="169"/>
    </location>
</feature>
<reference evidence="1" key="1">
    <citation type="journal article" date="2014" name="Front. Microbiol.">
        <title>High frequency of phylogenetically diverse reductive dehalogenase-homologous genes in deep subseafloor sedimentary metagenomes.</title>
        <authorList>
            <person name="Kawai M."/>
            <person name="Futagami T."/>
            <person name="Toyoda A."/>
            <person name="Takaki Y."/>
            <person name="Nishi S."/>
            <person name="Hori S."/>
            <person name="Arai W."/>
            <person name="Tsubouchi T."/>
            <person name="Morono Y."/>
            <person name="Uchiyama I."/>
            <person name="Ito T."/>
            <person name="Fujiyama A."/>
            <person name="Inagaki F."/>
            <person name="Takami H."/>
        </authorList>
    </citation>
    <scope>NUCLEOTIDE SEQUENCE</scope>
    <source>
        <strain evidence="1">Expedition CK06-06</strain>
    </source>
</reference>
<gene>
    <name evidence="1" type="ORF">S03H2_67860</name>
</gene>
<proteinExistence type="predicted"/>
<evidence type="ECO:0000313" key="1">
    <source>
        <dbReference type="EMBL" id="GAH78506.1"/>
    </source>
</evidence>
<sequence length="169" mass="18534">QNFNDTTGRPTLVAQKIDYCAATENAVASGPSELTFYVADIMGAESNETNVPVKVTAQEKARFLPALNQVIFEGDSLCTMLREYPNVQQKYTLSAPKITVNLSKDEDKRFSDIEHLTAGGGVVQLDTSKWTGEKLLGFTKLKCRKFDYDAGRQMFLATGPDGIIAVDNS</sequence>
<organism evidence="1">
    <name type="scientific">marine sediment metagenome</name>
    <dbReference type="NCBI Taxonomy" id="412755"/>
    <lineage>
        <taxon>unclassified sequences</taxon>
        <taxon>metagenomes</taxon>
        <taxon>ecological metagenomes</taxon>
    </lineage>
</organism>
<protein>
    <submittedName>
        <fullName evidence="1">Uncharacterized protein</fullName>
    </submittedName>
</protein>
<feature type="non-terminal residue" evidence="1">
    <location>
        <position position="1"/>
    </location>
</feature>
<dbReference type="AlphaFoldDB" id="X1I809"/>
<comment type="caution">
    <text evidence="1">The sequence shown here is derived from an EMBL/GenBank/DDBJ whole genome shotgun (WGS) entry which is preliminary data.</text>
</comment>